<proteinExistence type="predicted"/>
<accession>A0A9D1UZ25</accession>
<sequence length="215" mass="23697">MAIFESFLLGNVTKSVSNLTMYIAKGVNVVRGKPLKIHNPRTNKQKTQRAKMKALMELVPNFVPVLPYGYPKTAGFVRAQNCFVQDNMAAVTVDDISFEATVNFEQLVCSSGHLKAPVVSLSIDAASRSMTFTQSIQQPMLTVDPTDVAWVVGYEKALGEVALYELGNRATGGEFPFELPEDWDVEQCVFYLFARNVAGTDVSRTVYLEAEITGV</sequence>
<dbReference type="EMBL" id="DXFT01000066">
    <property type="protein sequence ID" value="HIX03140.1"/>
    <property type="molecule type" value="Genomic_DNA"/>
</dbReference>
<reference evidence="1" key="2">
    <citation type="submission" date="2021-04" db="EMBL/GenBank/DDBJ databases">
        <authorList>
            <person name="Gilroy R."/>
        </authorList>
    </citation>
    <scope>NUCLEOTIDE SEQUENCE</scope>
    <source>
        <strain evidence="1">23274</strain>
    </source>
</reference>
<reference evidence="1" key="1">
    <citation type="journal article" date="2021" name="PeerJ">
        <title>Extensive microbial diversity within the chicken gut microbiome revealed by metagenomics and culture.</title>
        <authorList>
            <person name="Gilroy R."/>
            <person name="Ravi A."/>
            <person name="Getino M."/>
            <person name="Pursley I."/>
            <person name="Horton D.L."/>
            <person name="Alikhan N.F."/>
            <person name="Baker D."/>
            <person name="Gharbi K."/>
            <person name="Hall N."/>
            <person name="Watson M."/>
            <person name="Adriaenssens E.M."/>
            <person name="Foster-Nyarko E."/>
            <person name="Jarju S."/>
            <person name="Secka A."/>
            <person name="Antonio M."/>
            <person name="Oren A."/>
            <person name="Chaudhuri R.R."/>
            <person name="La Ragione R."/>
            <person name="Hildebrand F."/>
            <person name="Pallen M.J."/>
        </authorList>
    </citation>
    <scope>NUCLEOTIDE SEQUENCE</scope>
    <source>
        <strain evidence="1">23274</strain>
    </source>
</reference>
<evidence type="ECO:0000313" key="2">
    <source>
        <dbReference type="Proteomes" id="UP000824202"/>
    </source>
</evidence>
<dbReference type="Proteomes" id="UP000824202">
    <property type="component" value="Unassembled WGS sequence"/>
</dbReference>
<dbReference type="AlphaFoldDB" id="A0A9D1UZ25"/>
<name>A0A9D1UZ25_9BACT</name>
<comment type="caution">
    <text evidence="1">The sequence shown here is derived from an EMBL/GenBank/DDBJ whole genome shotgun (WGS) entry which is preliminary data.</text>
</comment>
<dbReference type="Pfam" id="PF19781">
    <property type="entry name" value="DUF6266"/>
    <property type="match status" value="1"/>
</dbReference>
<protein>
    <submittedName>
        <fullName evidence="1">Uncharacterized protein</fullName>
    </submittedName>
</protein>
<evidence type="ECO:0000313" key="1">
    <source>
        <dbReference type="EMBL" id="HIX03140.1"/>
    </source>
</evidence>
<gene>
    <name evidence="1" type="ORF">H9863_03365</name>
</gene>
<dbReference type="InterPro" id="IPR046233">
    <property type="entry name" value="DUF6266"/>
</dbReference>
<organism evidence="1 2">
    <name type="scientific">Candidatus Odoribacter faecigallinarum</name>
    <dbReference type="NCBI Taxonomy" id="2838706"/>
    <lineage>
        <taxon>Bacteria</taxon>
        <taxon>Pseudomonadati</taxon>
        <taxon>Bacteroidota</taxon>
        <taxon>Bacteroidia</taxon>
        <taxon>Bacteroidales</taxon>
        <taxon>Odoribacteraceae</taxon>
        <taxon>Odoribacter</taxon>
    </lineage>
</organism>